<name>A0AAV2ETY9_9ROSI</name>
<dbReference type="SUPFAM" id="SSF53474">
    <property type="entry name" value="alpha/beta-Hydrolases"/>
    <property type="match status" value="1"/>
</dbReference>
<dbReference type="Proteomes" id="UP001497516">
    <property type="component" value="Chromosome 5"/>
</dbReference>
<dbReference type="EMBL" id="OZ034818">
    <property type="protein sequence ID" value="CAL1389445.1"/>
    <property type="molecule type" value="Genomic_DNA"/>
</dbReference>
<dbReference type="PANTHER" id="PTHR23024">
    <property type="entry name" value="ARYLACETAMIDE DEACETYLASE"/>
    <property type="match status" value="1"/>
</dbReference>
<evidence type="ECO:0000313" key="5">
    <source>
        <dbReference type="Proteomes" id="UP001497516"/>
    </source>
</evidence>
<dbReference type="InterPro" id="IPR029058">
    <property type="entry name" value="AB_hydrolase_fold"/>
</dbReference>
<feature type="domain" description="Alpha/beta hydrolase fold-3" evidence="3">
    <location>
        <begin position="73"/>
        <end position="290"/>
    </location>
</feature>
<comment type="similarity">
    <text evidence="1">Belongs to the 'GDXG' lipolytic enzyme family.</text>
</comment>
<dbReference type="PROSITE" id="PS01174">
    <property type="entry name" value="LIPASE_GDXG_SER"/>
    <property type="match status" value="1"/>
</dbReference>
<feature type="active site" evidence="2">
    <location>
        <position position="161"/>
    </location>
</feature>
<evidence type="ECO:0000313" key="4">
    <source>
        <dbReference type="EMBL" id="CAL1389445.1"/>
    </source>
</evidence>
<dbReference type="InterPro" id="IPR033140">
    <property type="entry name" value="Lipase_GDXG_put_SER_AS"/>
</dbReference>
<dbReference type="Gene3D" id="3.40.50.1820">
    <property type="entry name" value="alpha/beta hydrolase"/>
    <property type="match status" value="1"/>
</dbReference>
<dbReference type="GO" id="GO:0016787">
    <property type="term" value="F:hydrolase activity"/>
    <property type="evidence" value="ECO:0007669"/>
    <property type="project" value="InterPro"/>
</dbReference>
<evidence type="ECO:0000256" key="2">
    <source>
        <dbReference type="PROSITE-ProRule" id="PRU10038"/>
    </source>
</evidence>
<accession>A0AAV2ETY9</accession>
<keyword evidence="5" id="KW-1185">Reference proteome</keyword>
<protein>
    <recommendedName>
        <fullName evidence="3">Alpha/beta hydrolase fold-3 domain-containing protein</fullName>
    </recommendedName>
</protein>
<dbReference type="PANTHER" id="PTHR23024:SF467">
    <property type="entry name" value="CARBOXYLESTERASE 12-RELATED"/>
    <property type="match status" value="1"/>
</dbReference>
<dbReference type="InterPro" id="IPR050466">
    <property type="entry name" value="Carboxylest/Gibb_receptor"/>
</dbReference>
<proteinExistence type="inferred from homology"/>
<reference evidence="4 5" key="1">
    <citation type="submission" date="2024-04" db="EMBL/GenBank/DDBJ databases">
        <authorList>
            <person name="Fracassetti M."/>
        </authorList>
    </citation>
    <scope>NUCLEOTIDE SEQUENCE [LARGE SCALE GENOMIC DNA]</scope>
</reference>
<evidence type="ECO:0000259" key="3">
    <source>
        <dbReference type="Pfam" id="PF07859"/>
    </source>
</evidence>
<dbReference type="InterPro" id="IPR013094">
    <property type="entry name" value="AB_hydrolase_3"/>
</dbReference>
<gene>
    <name evidence="4" type="ORF">LTRI10_LOCUS30300</name>
</gene>
<dbReference type="AlphaFoldDB" id="A0AAV2ETY9"/>
<sequence>MSTDIAQDFSPLIRIYKDGRVERLLGTATLPAGHDPTSGVVSKDIVYSTQSTLSARLYAPPSAISAGKKLPLLIYIHGGGFCIESPFSPIYHAHLNALVAEAQIVAVSVDYRLVPEHPLPCAYDDCWAALKWAVAHAGGSGPEEWLNACADFGRVFVAGDSAGANIAHRVAMRNAEEKLIELWGLVLVDPYFWGEDQIGDEPKDEAGRALPSGLWRLANPGSKNGLDDPEINATADPKLSGLGCRRVLVLVAEKDSLKDRGRLYCETLGKNGWPGKAEIHEAKGENHVFHLFDPACENAAARMKRTVSFLNEGKDG</sequence>
<organism evidence="4 5">
    <name type="scientific">Linum trigynum</name>
    <dbReference type="NCBI Taxonomy" id="586398"/>
    <lineage>
        <taxon>Eukaryota</taxon>
        <taxon>Viridiplantae</taxon>
        <taxon>Streptophyta</taxon>
        <taxon>Embryophyta</taxon>
        <taxon>Tracheophyta</taxon>
        <taxon>Spermatophyta</taxon>
        <taxon>Magnoliopsida</taxon>
        <taxon>eudicotyledons</taxon>
        <taxon>Gunneridae</taxon>
        <taxon>Pentapetalae</taxon>
        <taxon>rosids</taxon>
        <taxon>fabids</taxon>
        <taxon>Malpighiales</taxon>
        <taxon>Linaceae</taxon>
        <taxon>Linum</taxon>
    </lineage>
</organism>
<evidence type="ECO:0000256" key="1">
    <source>
        <dbReference type="ARBA" id="ARBA00010515"/>
    </source>
</evidence>
<dbReference type="Pfam" id="PF07859">
    <property type="entry name" value="Abhydrolase_3"/>
    <property type="match status" value="1"/>
</dbReference>